<dbReference type="OrthoDB" id="5502479at2"/>
<sequence>MAKRINPGPVLAVVFLGVAGVLAWKYYPREAPAPAPVAQPAAPPAAEPAPPPEQYPIEAVPVVPEEASEPLPALEDSDPVAWAALSALLEGGDLAQWLLPTHLVQRLVTTIDALPRRDITRQVYAARPIAGELVVSEAAGTRYLDAANFARYDAAVAVFERIDPRALVSAYVRLYPLFEQAWREIGPPGRRFNDRLVEVIDHLLAAPAVQGPIALVPAEGRPRWEFADPRLEQASIGHKALWRMGPDHATRVKAKLAQLRELLAAQRPAA</sequence>
<feature type="region of interest" description="Disordered" evidence="1">
    <location>
        <begin position="35"/>
        <end position="56"/>
    </location>
</feature>
<accession>A0A2P6M8V5</accession>
<protein>
    <submittedName>
        <fullName evidence="2">DUF3014 domain-containing protein</fullName>
    </submittedName>
</protein>
<evidence type="ECO:0000313" key="3">
    <source>
        <dbReference type="Proteomes" id="UP000241736"/>
    </source>
</evidence>
<gene>
    <name evidence="2" type="ORF">C6N40_07820</name>
</gene>
<dbReference type="Pfam" id="PF11219">
    <property type="entry name" value="DUF3014"/>
    <property type="match status" value="1"/>
</dbReference>
<feature type="compositionally biased region" description="Pro residues" evidence="1">
    <location>
        <begin position="35"/>
        <end position="54"/>
    </location>
</feature>
<dbReference type="RefSeq" id="WP_106990459.1">
    <property type="nucleotide sequence ID" value="NZ_KZ679089.1"/>
</dbReference>
<dbReference type="InterPro" id="IPR021382">
    <property type="entry name" value="DUF3014"/>
</dbReference>
<dbReference type="AlphaFoldDB" id="A0A2P6M8V5"/>
<reference evidence="2 3" key="1">
    <citation type="submission" date="2018-03" db="EMBL/GenBank/DDBJ databases">
        <title>Arenimonas caeni sp. nov., isolated from activated sludge.</title>
        <authorList>
            <person name="Liu H."/>
        </authorList>
    </citation>
    <scope>NUCLEOTIDE SEQUENCE [LARGE SCALE GENOMIC DNA]</scope>
    <source>
        <strain evidence="3">z29</strain>
    </source>
</reference>
<proteinExistence type="predicted"/>
<name>A0A2P6M8V5_9GAMM</name>
<evidence type="ECO:0000256" key="1">
    <source>
        <dbReference type="SAM" id="MobiDB-lite"/>
    </source>
</evidence>
<organism evidence="2 3">
    <name type="scientific">Arenimonas caeni</name>
    <dbReference type="NCBI Taxonomy" id="2058085"/>
    <lineage>
        <taxon>Bacteria</taxon>
        <taxon>Pseudomonadati</taxon>
        <taxon>Pseudomonadota</taxon>
        <taxon>Gammaproteobacteria</taxon>
        <taxon>Lysobacterales</taxon>
        <taxon>Lysobacteraceae</taxon>
        <taxon>Arenimonas</taxon>
    </lineage>
</organism>
<dbReference type="Proteomes" id="UP000241736">
    <property type="component" value="Unassembled WGS sequence"/>
</dbReference>
<dbReference type="EMBL" id="PVLF01000010">
    <property type="protein sequence ID" value="PRH82416.1"/>
    <property type="molecule type" value="Genomic_DNA"/>
</dbReference>
<keyword evidence="3" id="KW-1185">Reference proteome</keyword>
<comment type="caution">
    <text evidence="2">The sequence shown here is derived from an EMBL/GenBank/DDBJ whole genome shotgun (WGS) entry which is preliminary data.</text>
</comment>
<evidence type="ECO:0000313" key="2">
    <source>
        <dbReference type="EMBL" id="PRH82416.1"/>
    </source>
</evidence>